<proteinExistence type="predicted"/>
<evidence type="ECO:0000313" key="3">
    <source>
        <dbReference type="Proteomes" id="UP000202440"/>
    </source>
</evidence>
<dbReference type="Pfam" id="PF16357">
    <property type="entry name" value="PepSY_TM_like_2"/>
    <property type="match status" value="1"/>
</dbReference>
<reference evidence="2 3" key="1">
    <citation type="submission" date="2017-07" db="EMBL/GenBank/DDBJ databases">
        <title>Annotated genome sequence of Bacterioplanes sanyensis isolated from Red Sea.</title>
        <authorList>
            <person name="Rehman Z.U."/>
        </authorList>
    </citation>
    <scope>NUCLEOTIDE SEQUENCE [LARGE SCALE GENOMIC DNA]</scope>
    <source>
        <strain evidence="2 3">NV9</strain>
    </source>
</reference>
<evidence type="ECO:0000313" key="2">
    <source>
        <dbReference type="EMBL" id="ASP37369.1"/>
    </source>
</evidence>
<feature type="transmembrane region" description="Helical" evidence="1">
    <location>
        <begin position="161"/>
        <end position="178"/>
    </location>
</feature>
<dbReference type="OrthoDB" id="7632396at2"/>
<protein>
    <recommendedName>
        <fullName evidence="4">Peptidase</fullName>
    </recommendedName>
</protein>
<keyword evidence="1" id="KW-0472">Membrane</keyword>
<dbReference type="AlphaFoldDB" id="A0A222FF37"/>
<dbReference type="Proteomes" id="UP000202440">
    <property type="component" value="Chromosome"/>
</dbReference>
<feature type="transmembrane region" description="Helical" evidence="1">
    <location>
        <begin position="136"/>
        <end position="155"/>
    </location>
</feature>
<keyword evidence="1" id="KW-0812">Transmembrane</keyword>
<evidence type="ECO:0008006" key="4">
    <source>
        <dbReference type="Google" id="ProtNLM"/>
    </source>
</evidence>
<keyword evidence="3" id="KW-1185">Reference proteome</keyword>
<feature type="transmembrane region" description="Helical" evidence="1">
    <location>
        <begin position="12"/>
        <end position="33"/>
    </location>
</feature>
<organism evidence="2 3">
    <name type="scientific">Bacterioplanes sanyensis</name>
    <dbReference type="NCBI Taxonomy" id="1249553"/>
    <lineage>
        <taxon>Bacteria</taxon>
        <taxon>Pseudomonadati</taxon>
        <taxon>Pseudomonadota</taxon>
        <taxon>Gammaproteobacteria</taxon>
        <taxon>Oceanospirillales</taxon>
        <taxon>Oceanospirillaceae</taxon>
        <taxon>Bacterioplanes</taxon>
    </lineage>
</organism>
<gene>
    <name evidence="2" type="ORF">CHH28_01135</name>
</gene>
<evidence type="ECO:0000256" key="1">
    <source>
        <dbReference type="SAM" id="Phobius"/>
    </source>
</evidence>
<dbReference type="RefSeq" id="WP_094058587.1">
    <property type="nucleotide sequence ID" value="NZ_CP022530.1"/>
</dbReference>
<sequence>MSRKTLVTVHLYLAAFFTPMVIMMAISGGLYLFGIKGQMNYQTLAHVTAPDWSDDSAQRTQQVRKLLQAQQLASDFEYLKIKGDTWYTRPTSREHFRLQQHGEQLRVDQAQPNLQAMMIELHKGHGPGWFKWFEKAFALGLLLVMVSGFIMGLQSPLLKKQTLVLSASGLIIIVLLALA</sequence>
<dbReference type="EMBL" id="CP022530">
    <property type="protein sequence ID" value="ASP37369.1"/>
    <property type="molecule type" value="Genomic_DNA"/>
</dbReference>
<dbReference type="InterPro" id="IPR032307">
    <property type="entry name" value="PepSY_TM-like_2"/>
</dbReference>
<dbReference type="KEGG" id="bsan:CHH28_01135"/>
<name>A0A222FF37_9GAMM</name>
<accession>A0A222FF37</accession>
<keyword evidence="1" id="KW-1133">Transmembrane helix</keyword>